<dbReference type="AlphaFoldDB" id="A0A8J6PT27"/>
<comment type="caution">
    <text evidence="1">The sequence shown here is derived from an EMBL/GenBank/DDBJ whole genome shotgun (WGS) entry which is preliminary data.</text>
</comment>
<accession>A0A8J6PT27</accession>
<name>A0A8J6PT27_9FLAO</name>
<reference evidence="1 2" key="1">
    <citation type="journal article" date="2018" name="J. Microbiol.">
        <title>Aestuariibaculum marinum sp. nov., a marine bacterium isolated from seawater in South Korea.</title>
        <authorList>
            <person name="Choi J."/>
            <person name="Lee D."/>
            <person name="Jang J.H."/>
            <person name="Cha S."/>
            <person name="Seo T."/>
        </authorList>
    </citation>
    <scope>NUCLEOTIDE SEQUENCE [LARGE SCALE GENOMIC DNA]</scope>
    <source>
        <strain evidence="1 2">IP7</strain>
    </source>
</reference>
<proteinExistence type="predicted"/>
<organism evidence="1 2">
    <name type="scientific">Aestuariibaculum marinum</name>
    <dbReference type="NCBI Taxonomy" id="2683592"/>
    <lineage>
        <taxon>Bacteria</taxon>
        <taxon>Pseudomonadati</taxon>
        <taxon>Bacteroidota</taxon>
        <taxon>Flavobacteriia</taxon>
        <taxon>Flavobacteriales</taxon>
        <taxon>Flavobacteriaceae</taxon>
    </lineage>
</organism>
<dbReference type="RefSeq" id="WP_188221933.1">
    <property type="nucleotide sequence ID" value="NZ_JACVXD010000001.1"/>
</dbReference>
<keyword evidence="2" id="KW-1185">Reference proteome</keyword>
<dbReference type="EMBL" id="JACVXD010000001">
    <property type="protein sequence ID" value="MBD0822616.1"/>
    <property type="molecule type" value="Genomic_DNA"/>
</dbReference>
<sequence>MSQLETKFNEVTFKTSDLAKMKGQYLAERLLRSWNEDFTDADTGEVVSIERNEVILERGTYLSNHELSEINFYLQSGDIKEIRVSNQKRAAVLVSGMPTVWLVTIEVSGKKKSLYLYANCVDTAMSISKDYVEQKYLGKFKFVNIKELAYSYLISADEDKEDGHDSEDEDKIYKIEVEIARDEDDTFKREFILNASDAEKAKSNIIYYLNKNMEALDLNPDFEVIIISAKTITCNDIINYEFSNIHLDNYDKSEE</sequence>
<evidence type="ECO:0000313" key="2">
    <source>
        <dbReference type="Proteomes" id="UP000621516"/>
    </source>
</evidence>
<protein>
    <submittedName>
        <fullName evidence="1">Uncharacterized protein</fullName>
    </submittedName>
</protein>
<gene>
    <name evidence="1" type="ORF">ICJ85_01160</name>
</gene>
<evidence type="ECO:0000313" key="1">
    <source>
        <dbReference type="EMBL" id="MBD0822616.1"/>
    </source>
</evidence>
<dbReference type="Proteomes" id="UP000621516">
    <property type="component" value="Unassembled WGS sequence"/>
</dbReference>